<protein>
    <recommendedName>
        <fullName evidence="10">UDP-2,3-diacylglucosamine hydrolase</fullName>
        <ecNumber evidence="10">3.6.1.54</ecNumber>
    </recommendedName>
    <alternativeName>
        <fullName evidence="10">UDP-2,3-diacylglucosamine diphosphatase</fullName>
    </alternativeName>
</protein>
<dbReference type="Proteomes" id="UP000032266">
    <property type="component" value="Chromosome"/>
</dbReference>
<reference evidence="12 13" key="1">
    <citation type="submission" date="2014-01" db="EMBL/GenBank/DDBJ databases">
        <title>Full genme sequencing of cellulolytic bacterium Gynuella sunshinyii YC6258T gen. nov., sp. nov.</title>
        <authorList>
            <person name="Khan H."/>
            <person name="Chung E.J."/>
            <person name="Chung Y.R."/>
        </authorList>
    </citation>
    <scope>NUCLEOTIDE SEQUENCE [LARGE SCALE GENOMIC DNA]</scope>
    <source>
        <strain evidence="12 13">YC6258</strain>
    </source>
</reference>
<dbReference type="PANTHER" id="PTHR34990:SF1">
    <property type="entry name" value="UDP-2,3-DIACYLGLUCOSAMINE HYDROLASE"/>
    <property type="match status" value="1"/>
</dbReference>
<comment type="catalytic activity">
    <reaction evidence="10">
        <text>UDP-2-N,3-O-bis[(3R)-3-hydroxytetradecanoyl]-alpha-D-glucosamine + H2O = 2-N,3-O-bis[(3R)-3-hydroxytetradecanoyl]-alpha-D-glucosaminyl 1-phosphate + UMP + 2 H(+)</text>
        <dbReference type="Rhea" id="RHEA:25213"/>
        <dbReference type="ChEBI" id="CHEBI:15377"/>
        <dbReference type="ChEBI" id="CHEBI:15378"/>
        <dbReference type="ChEBI" id="CHEBI:57865"/>
        <dbReference type="ChEBI" id="CHEBI:57957"/>
        <dbReference type="ChEBI" id="CHEBI:78847"/>
        <dbReference type="EC" id="3.6.1.54"/>
    </reaction>
</comment>
<dbReference type="UniPathway" id="UPA00359">
    <property type="reaction ID" value="UER00480"/>
</dbReference>
<feature type="binding site" evidence="10">
    <location>
        <position position="78"/>
    </location>
    <ligand>
        <name>Mn(2+)</name>
        <dbReference type="ChEBI" id="CHEBI:29035"/>
        <label>2</label>
    </ligand>
</feature>
<dbReference type="AlphaFoldDB" id="A0A0C5V914"/>
<dbReference type="CDD" id="cd07398">
    <property type="entry name" value="MPP_YbbF-LpxH"/>
    <property type="match status" value="1"/>
</dbReference>
<keyword evidence="1 10" id="KW-1003">Cell membrane</keyword>
<feature type="binding site" evidence="10">
    <location>
        <position position="121"/>
    </location>
    <ligand>
        <name>substrate</name>
    </ligand>
</feature>
<dbReference type="NCBIfam" id="TIGR01854">
    <property type="entry name" value="lipid_A_lpxH"/>
    <property type="match status" value="1"/>
</dbReference>
<keyword evidence="2 10" id="KW-0444">Lipid biosynthesis</keyword>
<feature type="binding site" evidence="10">
    <location>
        <position position="41"/>
    </location>
    <ligand>
        <name>Mn(2+)</name>
        <dbReference type="ChEBI" id="CHEBI:29035"/>
        <label>1</label>
    </ligand>
</feature>
<feature type="binding site" evidence="10">
    <location>
        <position position="165"/>
    </location>
    <ligand>
        <name>substrate</name>
    </ligand>
</feature>
<feature type="binding site" evidence="10">
    <location>
        <position position="159"/>
    </location>
    <ligand>
        <name>substrate</name>
    </ligand>
</feature>
<evidence type="ECO:0000256" key="8">
    <source>
        <dbReference type="ARBA" id="ARBA00023136"/>
    </source>
</evidence>
<evidence type="ECO:0000256" key="1">
    <source>
        <dbReference type="ARBA" id="ARBA00022475"/>
    </source>
</evidence>
<dbReference type="InterPro" id="IPR029052">
    <property type="entry name" value="Metallo-depent_PP-like"/>
</dbReference>
<keyword evidence="5 10" id="KW-0479">Metal-binding</keyword>
<comment type="pathway">
    <text evidence="10">Glycolipid biosynthesis; lipid IV(A) biosynthesis; lipid IV(A) from (3R)-3-hydroxytetradecanoyl-[acyl-carrier-protein] and UDP-N-acetyl-alpha-D-glucosamine: step 4/6.</text>
</comment>
<feature type="binding site" evidence="10">
    <location>
        <position position="197"/>
    </location>
    <ligand>
        <name>substrate</name>
    </ligand>
</feature>
<dbReference type="EMBL" id="CP007142">
    <property type="protein sequence ID" value="AJQ95855.1"/>
    <property type="molecule type" value="Genomic_DNA"/>
</dbReference>
<dbReference type="GO" id="GO:0030145">
    <property type="term" value="F:manganese ion binding"/>
    <property type="evidence" value="ECO:0007669"/>
    <property type="project" value="UniProtKB-UniRule"/>
</dbReference>
<evidence type="ECO:0000256" key="3">
    <source>
        <dbReference type="ARBA" id="ARBA00022519"/>
    </source>
</evidence>
<comment type="subcellular location">
    <subcellularLocation>
        <location evidence="10">Cell inner membrane</location>
        <topology evidence="10">Peripheral membrane protein</topology>
        <orientation evidence="10">Cytoplasmic side</orientation>
    </subcellularLocation>
</comment>
<dbReference type="PANTHER" id="PTHR34990">
    <property type="entry name" value="UDP-2,3-DIACYLGLUCOSAMINE HYDROLASE-RELATED"/>
    <property type="match status" value="1"/>
</dbReference>
<gene>
    <name evidence="10" type="primary">lpxH</name>
    <name evidence="12" type="ORF">YC6258_03819</name>
</gene>
<dbReference type="Gene3D" id="3.60.21.10">
    <property type="match status" value="1"/>
</dbReference>
<keyword evidence="3 10" id="KW-0997">Cell inner membrane</keyword>
<comment type="similarity">
    <text evidence="10">Belongs to the LpxH family.</text>
</comment>
<dbReference type="HOGENOM" id="CLU_074586_0_0_6"/>
<keyword evidence="7 10" id="KW-0443">Lipid metabolism</keyword>
<sequence>MAVIFVSDMHLTDNKPDIAQAFFGFMDKYQQDISSIYLMGDLFEFWIGDQFNSPIVTQFKERLAKLSQHGSIFIQHGNRDFLIGKIFCQQTGAQLLPDPWRVTLHNTHTLLSHGDIFCTDDIAYQRLRSILRSKIVLFLTNTLPYPIRYFVAQRIRSGSRQRQQKEYEQTQMRSDINTQAVENTLYRYDAKLVIHGHTHKPGLHDHSNRCHRMVLGDWSPEGGIFARMQQNHLLQLVRYNHPNQTEEVIAELLL</sequence>
<feature type="binding site" evidence="10">
    <location>
        <position position="199"/>
    </location>
    <ligand>
        <name>Mn(2+)</name>
        <dbReference type="ChEBI" id="CHEBI:29035"/>
        <label>1</label>
    </ligand>
</feature>
<dbReference type="GO" id="GO:0005737">
    <property type="term" value="C:cytoplasm"/>
    <property type="evidence" value="ECO:0007669"/>
    <property type="project" value="InterPro"/>
</dbReference>
<dbReference type="Pfam" id="PF00149">
    <property type="entry name" value="Metallophos"/>
    <property type="match status" value="1"/>
</dbReference>
<dbReference type="InterPro" id="IPR004843">
    <property type="entry name" value="Calcineurin-like_PHP"/>
</dbReference>
<dbReference type="OrthoDB" id="9783283at2"/>
<dbReference type="GO" id="GO:0009245">
    <property type="term" value="P:lipid A biosynthetic process"/>
    <property type="evidence" value="ECO:0007669"/>
    <property type="project" value="UniProtKB-UniRule"/>
</dbReference>
<keyword evidence="9 10" id="KW-0464">Manganese</keyword>
<dbReference type="KEGG" id="gsn:YC6258_03819"/>
<name>A0A0C5V914_9GAMM</name>
<evidence type="ECO:0000256" key="9">
    <source>
        <dbReference type="ARBA" id="ARBA00023211"/>
    </source>
</evidence>
<evidence type="ECO:0000256" key="6">
    <source>
        <dbReference type="ARBA" id="ARBA00022801"/>
    </source>
</evidence>
<keyword evidence="6 10" id="KW-0378">Hydrolase</keyword>
<evidence type="ECO:0000256" key="7">
    <source>
        <dbReference type="ARBA" id="ARBA00023098"/>
    </source>
</evidence>
<proteinExistence type="inferred from homology"/>
<dbReference type="InterPro" id="IPR010138">
    <property type="entry name" value="UDP-diacylglucosamine_Hdrlase"/>
</dbReference>
<evidence type="ECO:0000256" key="5">
    <source>
        <dbReference type="ARBA" id="ARBA00022723"/>
    </source>
</evidence>
<evidence type="ECO:0000313" key="13">
    <source>
        <dbReference type="Proteomes" id="UP000032266"/>
    </source>
</evidence>
<dbReference type="HAMAP" id="MF_00575">
    <property type="entry name" value="LpxH"/>
    <property type="match status" value="1"/>
</dbReference>
<feature type="binding site" evidence="10">
    <location>
        <position position="10"/>
    </location>
    <ligand>
        <name>Mn(2+)</name>
        <dbReference type="ChEBI" id="CHEBI:29035"/>
        <label>1</label>
    </ligand>
</feature>
<accession>A0A0C5V914</accession>
<dbReference type="InterPro" id="IPR043461">
    <property type="entry name" value="LpxH-like"/>
</dbReference>
<organism evidence="12 13">
    <name type="scientific">Gynuella sunshinyii YC6258</name>
    <dbReference type="NCBI Taxonomy" id="1445510"/>
    <lineage>
        <taxon>Bacteria</taxon>
        <taxon>Pseudomonadati</taxon>
        <taxon>Pseudomonadota</taxon>
        <taxon>Gammaproteobacteria</taxon>
        <taxon>Oceanospirillales</taxon>
        <taxon>Saccharospirillaceae</taxon>
        <taxon>Gynuella</taxon>
    </lineage>
</organism>
<dbReference type="STRING" id="1445510.YC6258_03819"/>
<keyword evidence="13" id="KW-1185">Reference proteome</keyword>
<feature type="binding site" evidence="10">
    <location>
        <position position="41"/>
    </location>
    <ligand>
        <name>Mn(2+)</name>
        <dbReference type="ChEBI" id="CHEBI:29035"/>
        <label>2</label>
    </ligand>
</feature>
<evidence type="ECO:0000256" key="2">
    <source>
        <dbReference type="ARBA" id="ARBA00022516"/>
    </source>
</evidence>
<evidence type="ECO:0000313" key="12">
    <source>
        <dbReference type="EMBL" id="AJQ95855.1"/>
    </source>
</evidence>
<dbReference type="NCBIfam" id="NF003743">
    <property type="entry name" value="PRK05340.1"/>
    <property type="match status" value="1"/>
</dbReference>
<dbReference type="EC" id="3.6.1.54" evidence="10"/>
<feature type="binding site" evidence="10">
    <location>
        <position position="113"/>
    </location>
    <ligand>
        <name>Mn(2+)</name>
        <dbReference type="ChEBI" id="CHEBI:29035"/>
        <label>2</label>
    </ligand>
</feature>
<keyword evidence="4 10" id="KW-0441">Lipid A biosynthesis</keyword>
<dbReference type="GO" id="GO:0019897">
    <property type="term" value="C:extrinsic component of plasma membrane"/>
    <property type="evidence" value="ECO:0007669"/>
    <property type="project" value="UniProtKB-UniRule"/>
</dbReference>
<comment type="cofactor">
    <cofactor evidence="10">
        <name>Mn(2+)</name>
        <dbReference type="ChEBI" id="CHEBI:29035"/>
    </cofactor>
    <text evidence="10">Binds 2 Mn(2+) ions per subunit in a binuclear metal center.</text>
</comment>
<evidence type="ECO:0000256" key="10">
    <source>
        <dbReference type="HAMAP-Rule" id="MF_00575"/>
    </source>
</evidence>
<feature type="binding site" evidence="10">
    <location>
        <begin position="78"/>
        <end position="79"/>
    </location>
    <ligand>
        <name>substrate</name>
    </ligand>
</feature>
<dbReference type="RefSeq" id="WP_052830371.1">
    <property type="nucleotide sequence ID" value="NZ_CP007142.1"/>
</dbReference>
<evidence type="ECO:0000256" key="4">
    <source>
        <dbReference type="ARBA" id="ARBA00022556"/>
    </source>
</evidence>
<comment type="caution">
    <text evidence="10">Lacks conserved residue(s) required for the propagation of feature annotation.</text>
</comment>
<dbReference type="PATRIC" id="fig|1445510.3.peg.3796"/>
<dbReference type="GO" id="GO:0008758">
    <property type="term" value="F:UDP-2,3-diacylglucosamine hydrolase activity"/>
    <property type="evidence" value="ECO:0007669"/>
    <property type="project" value="UniProtKB-UniRule"/>
</dbReference>
<feature type="binding site" evidence="10">
    <location>
        <position position="197"/>
    </location>
    <ligand>
        <name>Mn(2+)</name>
        <dbReference type="ChEBI" id="CHEBI:29035"/>
        <label>2</label>
    </ligand>
</feature>
<comment type="function">
    <text evidence="10">Hydrolyzes the pyrophosphate bond of UDP-2,3-diacylglucosamine to yield 2,3-diacylglucosamine 1-phosphate (lipid X) and UMP by catalyzing the attack of water at the alpha-P atom. Involved in the biosynthesis of lipid A, a phosphorylated glycolipid that anchors the lipopolysaccharide to the outer membrane of the cell.</text>
</comment>
<keyword evidence="8 10" id="KW-0472">Membrane</keyword>
<evidence type="ECO:0000259" key="11">
    <source>
        <dbReference type="Pfam" id="PF00149"/>
    </source>
</evidence>
<feature type="domain" description="Calcineurin-like phosphoesterase" evidence="11">
    <location>
        <begin position="1"/>
        <end position="201"/>
    </location>
</feature>
<dbReference type="SUPFAM" id="SSF56300">
    <property type="entry name" value="Metallo-dependent phosphatases"/>
    <property type="match status" value="1"/>
</dbReference>
<feature type="binding site" evidence="10">
    <location>
        <position position="8"/>
    </location>
    <ligand>
        <name>Mn(2+)</name>
        <dbReference type="ChEBI" id="CHEBI:29035"/>
        <label>1</label>
    </ligand>
</feature>